<gene>
    <name evidence="1" type="ORF">CDAR_518231</name>
</gene>
<comment type="caution">
    <text evidence="1">The sequence shown here is derived from an EMBL/GenBank/DDBJ whole genome shotgun (WGS) entry which is preliminary data.</text>
</comment>
<dbReference type="EMBL" id="BPLQ01006477">
    <property type="protein sequence ID" value="GIY22754.1"/>
    <property type="molecule type" value="Genomic_DNA"/>
</dbReference>
<dbReference type="AlphaFoldDB" id="A0AAV4RNS4"/>
<name>A0AAV4RNS4_9ARAC</name>
<protein>
    <submittedName>
        <fullName evidence="1">Uncharacterized protein</fullName>
    </submittedName>
</protein>
<evidence type="ECO:0000313" key="1">
    <source>
        <dbReference type="EMBL" id="GIY22754.1"/>
    </source>
</evidence>
<accession>A0AAV4RNS4</accession>
<proteinExistence type="predicted"/>
<reference evidence="1 2" key="1">
    <citation type="submission" date="2021-06" db="EMBL/GenBank/DDBJ databases">
        <title>Caerostris darwini draft genome.</title>
        <authorList>
            <person name="Kono N."/>
            <person name="Arakawa K."/>
        </authorList>
    </citation>
    <scope>NUCLEOTIDE SEQUENCE [LARGE SCALE GENOMIC DNA]</scope>
</reference>
<evidence type="ECO:0000313" key="2">
    <source>
        <dbReference type="Proteomes" id="UP001054837"/>
    </source>
</evidence>
<keyword evidence="2" id="KW-1185">Reference proteome</keyword>
<sequence length="131" mass="15142">MNSIFVRKESSSMCFGRDIEKKTIGIPAMFRARPLYYKAKNKLKRGGVIMGQPISLLRCQATGVKEERIRHDKKRDWAERGVSNNYRSRRGGLMLSMDDIKERGAAVFRSEYCPGKCDWEGLFRDWEFPAG</sequence>
<dbReference type="Proteomes" id="UP001054837">
    <property type="component" value="Unassembled WGS sequence"/>
</dbReference>
<organism evidence="1 2">
    <name type="scientific">Caerostris darwini</name>
    <dbReference type="NCBI Taxonomy" id="1538125"/>
    <lineage>
        <taxon>Eukaryota</taxon>
        <taxon>Metazoa</taxon>
        <taxon>Ecdysozoa</taxon>
        <taxon>Arthropoda</taxon>
        <taxon>Chelicerata</taxon>
        <taxon>Arachnida</taxon>
        <taxon>Araneae</taxon>
        <taxon>Araneomorphae</taxon>
        <taxon>Entelegynae</taxon>
        <taxon>Araneoidea</taxon>
        <taxon>Araneidae</taxon>
        <taxon>Caerostris</taxon>
    </lineage>
</organism>